<organism evidence="2 3">
    <name type="scientific">Chloropicon roscoffensis</name>
    <dbReference type="NCBI Taxonomy" id="1461544"/>
    <lineage>
        <taxon>Eukaryota</taxon>
        <taxon>Viridiplantae</taxon>
        <taxon>Chlorophyta</taxon>
        <taxon>Chloropicophyceae</taxon>
        <taxon>Chloropicales</taxon>
        <taxon>Chloropicaceae</taxon>
        <taxon>Chloropicon</taxon>
    </lineage>
</organism>
<feature type="region of interest" description="Disordered" evidence="1">
    <location>
        <begin position="41"/>
        <end position="126"/>
    </location>
</feature>
<keyword evidence="3" id="KW-1185">Reference proteome</keyword>
<gene>
    <name evidence="2" type="ORF">HKI87_12g71610</name>
</gene>
<protein>
    <submittedName>
        <fullName evidence="2">Uncharacterized protein</fullName>
    </submittedName>
</protein>
<dbReference type="Proteomes" id="UP001472866">
    <property type="component" value="Chromosome 12"/>
</dbReference>
<sequence length="126" mass="14218">MRGGGGASKPRPVSISMRKGALETARALLGVSKVDFDAELESHKSVEARPLAPLLERPGLGCDQRKRRQEPARPEEAKLVRSIQNKRLKRRRENRDRLHASASQYREDASEEEEELSKAATFTKKR</sequence>
<evidence type="ECO:0000313" key="2">
    <source>
        <dbReference type="EMBL" id="WZN65601.1"/>
    </source>
</evidence>
<accession>A0AAX4PID7</accession>
<name>A0AAX4PID7_9CHLO</name>
<evidence type="ECO:0000313" key="3">
    <source>
        <dbReference type="Proteomes" id="UP001472866"/>
    </source>
</evidence>
<feature type="compositionally biased region" description="Basic and acidic residues" evidence="1">
    <location>
        <begin position="69"/>
        <end position="79"/>
    </location>
</feature>
<reference evidence="2 3" key="1">
    <citation type="submission" date="2024-03" db="EMBL/GenBank/DDBJ databases">
        <title>Complete genome sequence of the green alga Chloropicon roscoffensis RCC1871.</title>
        <authorList>
            <person name="Lemieux C."/>
            <person name="Pombert J.-F."/>
            <person name="Otis C."/>
            <person name="Turmel M."/>
        </authorList>
    </citation>
    <scope>NUCLEOTIDE SEQUENCE [LARGE SCALE GENOMIC DNA]</scope>
    <source>
        <strain evidence="2 3">RCC1871</strain>
    </source>
</reference>
<dbReference type="EMBL" id="CP151512">
    <property type="protein sequence ID" value="WZN65601.1"/>
    <property type="molecule type" value="Genomic_DNA"/>
</dbReference>
<evidence type="ECO:0000256" key="1">
    <source>
        <dbReference type="SAM" id="MobiDB-lite"/>
    </source>
</evidence>
<dbReference type="AlphaFoldDB" id="A0AAX4PID7"/>
<proteinExistence type="predicted"/>